<organism evidence="1 2">
    <name type="scientific">Rhabditophanes sp. KR3021</name>
    <dbReference type="NCBI Taxonomy" id="114890"/>
    <lineage>
        <taxon>Eukaryota</taxon>
        <taxon>Metazoa</taxon>
        <taxon>Ecdysozoa</taxon>
        <taxon>Nematoda</taxon>
        <taxon>Chromadorea</taxon>
        <taxon>Rhabditida</taxon>
        <taxon>Tylenchina</taxon>
        <taxon>Panagrolaimomorpha</taxon>
        <taxon>Strongyloidoidea</taxon>
        <taxon>Alloionematidae</taxon>
        <taxon>Rhabditophanes</taxon>
    </lineage>
</organism>
<evidence type="ECO:0000313" key="2">
    <source>
        <dbReference type="WBParaSite" id="RSKR_0000192900.1"/>
    </source>
</evidence>
<protein>
    <submittedName>
        <fullName evidence="2">Uncharacterized protein</fullName>
    </submittedName>
</protein>
<proteinExistence type="predicted"/>
<dbReference type="Proteomes" id="UP000095286">
    <property type="component" value="Unplaced"/>
</dbReference>
<sequence length="125" mass="14074">MQSKSFILITAIISISLAELQRQNIQGEGNEIRGDKEMNKEGYEERREHFPACLQNATEATKAGVEDLWRNHTLSRNAILNAVNLLVGNDSAAVQTAYATFQTEEVNEETTIQTRITFVNIKSKF</sequence>
<dbReference type="WBParaSite" id="RSKR_0000192900.1">
    <property type="protein sequence ID" value="RSKR_0000192900.1"/>
    <property type="gene ID" value="RSKR_0000192900"/>
</dbReference>
<accession>A0AC35TLB4</accession>
<name>A0AC35TLB4_9BILA</name>
<evidence type="ECO:0000313" key="1">
    <source>
        <dbReference type="Proteomes" id="UP000095286"/>
    </source>
</evidence>
<reference evidence="2" key="1">
    <citation type="submission" date="2016-11" db="UniProtKB">
        <authorList>
            <consortium name="WormBaseParasite"/>
        </authorList>
    </citation>
    <scope>IDENTIFICATION</scope>
    <source>
        <strain evidence="2">KR3021</strain>
    </source>
</reference>